<dbReference type="eggNOG" id="COG3629">
    <property type="taxonomic scope" value="Bacteria"/>
</dbReference>
<keyword evidence="8" id="KW-1185">Reference proteome</keyword>
<dbReference type="PROSITE" id="PS51755">
    <property type="entry name" value="OMPR_PHOB"/>
    <property type="match status" value="1"/>
</dbReference>
<dbReference type="SUPFAM" id="SSF46894">
    <property type="entry name" value="C-terminal effector domain of the bipartite response regulators"/>
    <property type="match status" value="1"/>
</dbReference>
<comment type="similarity">
    <text evidence="1">Belongs to the AfsR/DnrI/RedD regulatory family.</text>
</comment>
<accession>A0A1I5MBL6</accession>
<dbReference type="SUPFAM" id="SSF48452">
    <property type="entry name" value="TPR-like"/>
    <property type="match status" value="2"/>
</dbReference>
<dbReference type="GO" id="GO:0000160">
    <property type="term" value="P:phosphorelay signal transduction system"/>
    <property type="evidence" value="ECO:0007669"/>
    <property type="project" value="InterPro"/>
</dbReference>
<dbReference type="SMART" id="SM01043">
    <property type="entry name" value="BTAD"/>
    <property type="match status" value="1"/>
</dbReference>
<dbReference type="InterPro" id="IPR019734">
    <property type="entry name" value="TPR_rpt"/>
</dbReference>
<dbReference type="SMART" id="SM00028">
    <property type="entry name" value="TPR"/>
    <property type="match status" value="5"/>
</dbReference>
<dbReference type="Gene3D" id="1.10.10.10">
    <property type="entry name" value="Winged helix-like DNA-binding domain superfamily/Winged helix DNA-binding domain"/>
    <property type="match status" value="1"/>
</dbReference>
<dbReference type="Pfam" id="PF00486">
    <property type="entry name" value="Trans_reg_C"/>
    <property type="match status" value="1"/>
</dbReference>
<proteinExistence type="inferred from homology"/>
<name>A0A1I5MBL6_9ACTN</name>
<keyword evidence="3 5" id="KW-0238">DNA-binding</keyword>
<feature type="DNA-binding region" description="OmpR/PhoB-type" evidence="5">
    <location>
        <begin position="1"/>
        <end position="93"/>
    </location>
</feature>
<dbReference type="InterPro" id="IPR001867">
    <property type="entry name" value="OmpR/PhoB-type_DNA-bd"/>
</dbReference>
<evidence type="ECO:0000256" key="5">
    <source>
        <dbReference type="PROSITE-ProRule" id="PRU01091"/>
    </source>
</evidence>
<dbReference type="InterPro" id="IPR011990">
    <property type="entry name" value="TPR-like_helical_dom_sf"/>
</dbReference>
<dbReference type="SUPFAM" id="SSF52540">
    <property type="entry name" value="P-loop containing nucleoside triphosphate hydrolases"/>
    <property type="match status" value="1"/>
</dbReference>
<dbReference type="InterPro" id="IPR027417">
    <property type="entry name" value="P-loop_NTPase"/>
</dbReference>
<dbReference type="RefSeq" id="WP_075022877.1">
    <property type="nucleotide sequence ID" value="NZ_FOVH01000011.1"/>
</dbReference>
<evidence type="ECO:0000256" key="4">
    <source>
        <dbReference type="ARBA" id="ARBA00023163"/>
    </source>
</evidence>
<dbReference type="STRING" id="1993.SAMN04489713_111235"/>
<keyword evidence="4" id="KW-0804">Transcription</keyword>
<evidence type="ECO:0000256" key="2">
    <source>
        <dbReference type="ARBA" id="ARBA00023015"/>
    </source>
</evidence>
<dbReference type="Pfam" id="PF03704">
    <property type="entry name" value="BTAD"/>
    <property type="match status" value="1"/>
</dbReference>
<dbReference type="GO" id="GO:0043531">
    <property type="term" value="F:ADP binding"/>
    <property type="evidence" value="ECO:0007669"/>
    <property type="project" value="InterPro"/>
</dbReference>
<dbReference type="InterPro" id="IPR002182">
    <property type="entry name" value="NB-ARC"/>
</dbReference>
<dbReference type="Proteomes" id="UP000183413">
    <property type="component" value="Unassembled WGS sequence"/>
</dbReference>
<dbReference type="AlphaFoldDB" id="A0A1I5MBL6"/>
<dbReference type="Pfam" id="PF00931">
    <property type="entry name" value="NB-ARC"/>
    <property type="match status" value="1"/>
</dbReference>
<dbReference type="PRINTS" id="PR00364">
    <property type="entry name" value="DISEASERSIST"/>
</dbReference>
<evidence type="ECO:0000313" key="8">
    <source>
        <dbReference type="Proteomes" id="UP000183413"/>
    </source>
</evidence>
<gene>
    <name evidence="7" type="ORF">SAMN04489713_111235</name>
</gene>
<dbReference type="CDD" id="cd00383">
    <property type="entry name" value="trans_reg_C"/>
    <property type="match status" value="1"/>
</dbReference>
<dbReference type="EMBL" id="FOVH01000011">
    <property type="protein sequence ID" value="SFP06962.1"/>
    <property type="molecule type" value="Genomic_DNA"/>
</dbReference>
<dbReference type="PANTHER" id="PTHR35807:SF1">
    <property type="entry name" value="TRANSCRIPTIONAL REGULATOR REDD"/>
    <property type="match status" value="1"/>
</dbReference>
<dbReference type="CDD" id="cd15831">
    <property type="entry name" value="BTAD"/>
    <property type="match status" value="1"/>
</dbReference>
<dbReference type="Gene3D" id="3.40.50.300">
    <property type="entry name" value="P-loop containing nucleotide triphosphate hydrolases"/>
    <property type="match status" value="1"/>
</dbReference>
<evidence type="ECO:0000256" key="1">
    <source>
        <dbReference type="ARBA" id="ARBA00005820"/>
    </source>
</evidence>
<evidence type="ECO:0000256" key="3">
    <source>
        <dbReference type="ARBA" id="ARBA00023125"/>
    </source>
</evidence>
<dbReference type="GO" id="GO:0006355">
    <property type="term" value="P:regulation of DNA-templated transcription"/>
    <property type="evidence" value="ECO:0007669"/>
    <property type="project" value="InterPro"/>
</dbReference>
<organism evidence="7 8">
    <name type="scientific">Actinomadura madurae</name>
    <dbReference type="NCBI Taxonomy" id="1993"/>
    <lineage>
        <taxon>Bacteria</taxon>
        <taxon>Bacillati</taxon>
        <taxon>Actinomycetota</taxon>
        <taxon>Actinomycetes</taxon>
        <taxon>Streptosporangiales</taxon>
        <taxon>Thermomonosporaceae</taxon>
        <taxon>Actinomadura</taxon>
    </lineage>
</organism>
<dbReference type="InterPro" id="IPR005158">
    <property type="entry name" value="BTAD"/>
</dbReference>
<reference evidence="7 8" key="1">
    <citation type="submission" date="2016-10" db="EMBL/GenBank/DDBJ databases">
        <authorList>
            <person name="de Groot N.N."/>
        </authorList>
    </citation>
    <scope>NUCLEOTIDE SEQUENCE [LARGE SCALE GENOMIC DNA]</scope>
    <source>
        <strain evidence="7 8">DSM 43067</strain>
    </source>
</reference>
<dbReference type="eggNOG" id="COG3903">
    <property type="taxonomic scope" value="Bacteria"/>
</dbReference>
<dbReference type="InterPro" id="IPR016032">
    <property type="entry name" value="Sig_transdc_resp-reg_C-effctor"/>
</dbReference>
<dbReference type="InterPro" id="IPR036388">
    <property type="entry name" value="WH-like_DNA-bd_sf"/>
</dbReference>
<evidence type="ECO:0000313" key="7">
    <source>
        <dbReference type="EMBL" id="SFP06962.1"/>
    </source>
</evidence>
<dbReference type="InterPro" id="IPR051677">
    <property type="entry name" value="AfsR-DnrI-RedD_regulator"/>
</dbReference>
<dbReference type="InParanoid" id="A0A1I5MBL6"/>
<protein>
    <submittedName>
        <fullName evidence="7">DNA-binding transcriptional activator of the SARP family</fullName>
    </submittedName>
</protein>
<dbReference type="PANTHER" id="PTHR35807">
    <property type="entry name" value="TRANSCRIPTIONAL REGULATOR REDD-RELATED"/>
    <property type="match status" value="1"/>
</dbReference>
<dbReference type="Gene3D" id="1.25.40.10">
    <property type="entry name" value="Tetratricopeptide repeat domain"/>
    <property type="match status" value="2"/>
</dbReference>
<feature type="domain" description="OmpR/PhoB-type" evidence="6">
    <location>
        <begin position="1"/>
        <end position="93"/>
    </location>
</feature>
<dbReference type="SMART" id="SM00862">
    <property type="entry name" value="Trans_reg_C"/>
    <property type="match status" value="1"/>
</dbReference>
<dbReference type="GO" id="GO:0003677">
    <property type="term" value="F:DNA binding"/>
    <property type="evidence" value="ECO:0007669"/>
    <property type="project" value="UniProtKB-UniRule"/>
</dbReference>
<keyword evidence="2" id="KW-0805">Transcription regulation</keyword>
<dbReference type="Pfam" id="PF13424">
    <property type="entry name" value="TPR_12"/>
    <property type="match status" value="1"/>
</dbReference>
<sequence length="925" mass="99239">MLVVEVLGPLRVSVDGLAVELPRGRLRALLAVLAMSAGRTVPTDRLATAMWGTDTNGDPRVNVRTNVKRLRRALGPAAGQLIAARAGGYLLAAEPDQVDALRFGRLLDEAGAVPDPARERSRLAAALALWRGTPFEGIRSDWLEQSVTPGLQERYLAALERRVDLDLVNRSPSDPAELTELAERHPLRESLWVRLLRVLESAGRPAEALERYETIRRRLAEELGADPSPELRLLHAEMLAGGVATADGPGAGAVPRQLPAAVDGFIGREAELAALDALLGPPGETRFRSPLITVIAGTAGVGKTTLAVRWAHGVADRFPDGQLYVNLRGYDPSAEAVRPEAAVLELLGALQVPPHRIPDGEAARAGLYRSLLAGRRMLVLLDNARDADQVAPLLPGTPGCLVVVTSRDHLAGLVLTYGAHPLTLGLLPPEEAKRLLAARIGRDRLGAEPVAAEEIVRCCAGLPLALAIVAARAAIHPEHPLGAMAGELRDTLGALEPAADVRAIFSWSYDTLDEAAARLFRLVAGLHPGPESTIGAAASLAGVPASRVRVPLADLTRANLLTEHAPGRYSCHDLLRAYAAELCEAVDADREAARHRVVDHYVHTAYAAALHLHGHIETVPPGAPGPGVSITGFAAPDQALAWSTAERAALLAALKLAAELMLDRHVCHLARALFVFLHRQGRWHDQAETGRAALAAARRSGDPAEQARAHRNLAWTLADLGHFDDAHHHLDAAVERSRDDPAGRAWTHHHRDIVFTIQGRESDALDAARRAHDLFERLGDQVGQASALTNVGWHHGRLGNHGQALDLCERALVLHQKVGNRSEETHTLSCLADTHLSMGDPAGAIPRYREALDLFRELGDLYGEASTLAHLGACHHLAGGHAAAHEHWHRAHTLLSGLAPATTDHIHTQLTIVDPSAADAFRRRR</sequence>
<evidence type="ECO:0000259" key="6">
    <source>
        <dbReference type="PROSITE" id="PS51755"/>
    </source>
</evidence>